<evidence type="ECO:0000256" key="2">
    <source>
        <dbReference type="ARBA" id="ARBA00022448"/>
    </source>
</evidence>
<dbReference type="AlphaFoldDB" id="A0AA38HHN0"/>
<dbReference type="InterPro" id="IPR002842">
    <property type="entry name" value="ATPase_V1_Esu"/>
</dbReference>
<evidence type="ECO:0000256" key="1">
    <source>
        <dbReference type="ARBA" id="ARBA00005901"/>
    </source>
</evidence>
<evidence type="ECO:0000313" key="4">
    <source>
        <dbReference type="EMBL" id="KAJ3620914.1"/>
    </source>
</evidence>
<dbReference type="Pfam" id="PF01991">
    <property type="entry name" value="vATP-synt_E"/>
    <property type="match status" value="1"/>
</dbReference>
<name>A0AA38HHN0_9CUCU</name>
<reference evidence="4" key="1">
    <citation type="journal article" date="2023" name="G3 (Bethesda)">
        <title>Whole genome assemblies of Zophobas morio and Tenebrio molitor.</title>
        <authorList>
            <person name="Kaur S."/>
            <person name="Stinson S.A."/>
            <person name="diCenzo G.C."/>
        </authorList>
    </citation>
    <scope>NUCLEOTIDE SEQUENCE</scope>
    <source>
        <strain evidence="4">QUZm001</strain>
    </source>
</reference>
<organism evidence="4 5">
    <name type="scientific">Zophobas morio</name>
    <dbReference type="NCBI Taxonomy" id="2755281"/>
    <lineage>
        <taxon>Eukaryota</taxon>
        <taxon>Metazoa</taxon>
        <taxon>Ecdysozoa</taxon>
        <taxon>Arthropoda</taxon>
        <taxon>Hexapoda</taxon>
        <taxon>Insecta</taxon>
        <taxon>Pterygota</taxon>
        <taxon>Neoptera</taxon>
        <taxon>Endopterygota</taxon>
        <taxon>Coleoptera</taxon>
        <taxon>Polyphaga</taxon>
        <taxon>Cucujiformia</taxon>
        <taxon>Tenebrionidae</taxon>
        <taxon>Zophobas</taxon>
    </lineage>
</organism>
<dbReference type="InterPro" id="IPR038495">
    <property type="entry name" value="ATPase_E_C"/>
</dbReference>
<evidence type="ECO:0000256" key="3">
    <source>
        <dbReference type="ARBA" id="ARBA00023065"/>
    </source>
</evidence>
<protein>
    <submittedName>
        <fullName evidence="4">Uncharacterized protein</fullName>
    </submittedName>
</protein>
<keyword evidence="5" id="KW-1185">Reference proteome</keyword>
<comment type="caution">
    <text evidence="4">The sequence shown here is derived from an EMBL/GenBank/DDBJ whole genome shotgun (WGS) entry which is preliminary data.</text>
</comment>
<sequence>MLTLLEPTVTIQCRRCDVALAECALRAAEDEFSCVVSGGAHLYITIIKGHVTPRVVGRSCSGSVGSSYLPVACAGGILVCTPDGRITCDQTVDKRLNSISFDVLLLAFFLF</sequence>
<keyword evidence="2" id="KW-0813">Transport</keyword>
<dbReference type="GO" id="GO:0033178">
    <property type="term" value="C:proton-transporting two-sector ATPase complex, catalytic domain"/>
    <property type="evidence" value="ECO:0007669"/>
    <property type="project" value="InterPro"/>
</dbReference>
<dbReference type="SUPFAM" id="SSF160527">
    <property type="entry name" value="V-type ATPase subunit E-like"/>
    <property type="match status" value="1"/>
</dbReference>
<gene>
    <name evidence="4" type="ORF">Zmor_008657</name>
</gene>
<comment type="similarity">
    <text evidence="1">Belongs to the V-ATPase E subunit family.</text>
</comment>
<accession>A0AA38HHN0</accession>
<proteinExistence type="inferred from homology"/>
<keyword evidence="3" id="KW-0406">Ion transport</keyword>
<dbReference type="Gene3D" id="3.30.2320.30">
    <property type="entry name" value="ATP synthase, E subunit, C-terminal"/>
    <property type="match status" value="1"/>
</dbReference>
<dbReference type="GO" id="GO:0046961">
    <property type="term" value="F:proton-transporting ATPase activity, rotational mechanism"/>
    <property type="evidence" value="ECO:0007669"/>
    <property type="project" value="InterPro"/>
</dbReference>
<dbReference type="EMBL" id="JALNTZ010002083">
    <property type="protein sequence ID" value="KAJ3620914.1"/>
    <property type="molecule type" value="Genomic_DNA"/>
</dbReference>
<dbReference type="Proteomes" id="UP001168821">
    <property type="component" value="Unassembled WGS sequence"/>
</dbReference>
<evidence type="ECO:0000313" key="5">
    <source>
        <dbReference type="Proteomes" id="UP001168821"/>
    </source>
</evidence>